<feature type="region of interest" description="Disordered" evidence="1">
    <location>
        <begin position="96"/>
        <end position="116"/>
    </location>
</feature>
<evidence type="ECO:0000313" key="5">
    <source>
        <dbReference type="Proteomes" id="UP001431572"/>
    </source>
</evidence>
<evidence type="ECO:0000313" key="3">
    <source>
        <dbReference type="EMBL" id="WJW69977.1"/>
    </source>
</evidence>
<geneLocation type="plasmid" evidence="3 5">
    <name>unnamed1</name>
</geneLocation>
<proteinExistence type="predicted"/>
<evidence type="ECO:0000313" key="2">
    <source>
        <dbReference type="EMBL" id="NWJ46760.1"/>
    </source>
</evidence>
<dbReference type="AlphaFoldDB" id="A0A8T7M3U3"/>
<evidence type="ECO:0000313" key="4">
    <source>
        <dbReference type="Proteomes" id="UP000521676"/>
    </source>
</evidence>
<keyword evidence="3" id="KW-0614">Plasmid</keyword>
<accession>A0A8T7M3U3</accession>
<keyword evidence="5" id="KW-1185">Reference proteome</keyword>
<protein>
    <submittedName>
        <fullName evidence="2">Uncharacterized protein</fullName>
    </submittedName>
</protein>
<sequence length="116" mass="12768">MPDKIPEPISIPGNVFRSAAESHEENLISAIEELQSDSVHQPADDSFAWLLEAASSNKLFRQLADELKVIFNGEPRFQELFYGTVTGFRQVLEGAAQRRHGEGTGLATIDEGRAAQ</sequence>
<dbReference type="Proteomes" id="UP000521676">
    <property type="component" value="Unassembled WGS sequence"/>
</dbReference>
<dbReference type="Proteomes" id="UP001431572">
    <property type="component" value="Plasmid unnamed1"/>
</dbReference>
<evidence type="ECO:0000256" key="1">
    <source>
        <dbReference type="SAM" id="MobiDB-lite"/>
    </source>
</evidence>
<name>A0A8T7M3U3_9CHLR</name>
<organism evidence="2 4">
    <name type="scientific">Candidatus Chlorohelix allophototropha</name>
    <dbReference type="NCBI Taxonomy" id="3003348"/>
    <lineage>
        <taxon>Bacteria</taxon>
        <taxon>Bacillati</taxon>
        <taxon>Chloroflexota</taxon>
        <taxon>Chloroflexia</taxon>
        <taxon>Candidatus Chloroheliales</taxon>
        <taxon>Candidatus Chloroheliaceae</taxon>
        <taxon>Candidatus Chlorohelix</taxon>
    </lineage>
</organism>
<dbReference type="EMBL" id="JACATZ010000001">
    <property type="protein sequence ID" value="NWJ46760.1"/>
    <property type="molecule type" value="Genomic_DNA"/>
</dbReference>
<dbReference type="RefSeq" id="WP_341471861.1">
    <property type="nucleotide sequence ID" value="NZ_CP128401.1"/>
</dbReference>
<gene>
    <name evidence="2" type="ORF">HXX08_12845</name>
    <name evidence="3" type="ORF">OZ401_004778</name>
</gene>
<reference evidence="3" key="2">
    <citation type="journal article" date="2024" name="Nature">
        <title>Anoxygenic phototroph of the Chloroflexota uses a type I reaction centre.</title>
        <authorList>
            <person name="Tsuji J.M."/>
            <person name="Shaw N.A."/>
            <person name="Nagashima S."/>
            <person name="Venkiteswaran J.J."/>
            <person name="Schiff S.L."/>
            <person name="Watanabe T."/>
            <person name="Fukui M."/>
            <person name="Hanada S."/>
            <person name="Tank M."/>
            <person name="Neufeld J.D."/>
        </authorList>
    </citation>
    <scope>NUCLEOTIDE SEQUENCE</scope>
    <source>
        <strain evidence="3">L227-S17</strain>
        <plasmid evidence="3 5">unnamed1</plasmid>
    </source>
</reference>
<dbReference type="EMBL" id="CP128401">
    <property type="protein sequence ID" value="WJW69977.1"/>
    <property type="molecule type" value="Genomic_DNA"/>
</dbReference>
<reference evidence="2 4" key="1">
    <citation type="submission" date="2020-06" db="EMBL/GenBank/DDBJ databases">
        <title>Anoxygenic phototrophic Chloroflexota member uses a Type I reaction center.</title>
        <authorList>
            <person name="Tsuji J.M."/>
            <person name="Shaw N.A."/>
            <person name="Nagashima S."/>
            <person name="Venkiteswaran J."/>
            <person name="Schiff S.L."/>
            <person name="Hanada S."/>
            <person name="Tank M."/>
            <person name="Neufeld J.D."/>
        </authorList>
    </citation>
    <scope>NUCLEOTIDE SEQUENCE [LARGE SCALE GENOMIC DNA]</scope>
    <source>
        <strain evidence="2">L227-S17</strain>
    </source>
</reference>